<sequence length="187" mass="20930">MDFSASCFLFASSLAIILLIINPCVAQSRPNITKDDINTICSKTRAPSFCFRVLTNQTLHAKETSLLGLANISIELALATAYDTQLAISPLIKLANNYTEREGYTLCSQNYRQAVAAVRDAMQKLAKHEYRGVRVEALAAVEEARACENRVKSSAFKPYSPLHERNKGFIRYCNILWAISNRLVEYC</sequence>
<keyword evidence="1 4" id="KW-0732">Signal</keyword>
<organism evidence="6 7">
    <name type="scientific">Corchorus olitorius</name>
    <dbReference type="NCBI Taxonomy" id="93759"/>
    <lineage>
        <taxon>Eukaryota</taxon>
        <taxon>Viridiplantae</taxon>
        <taxon>Streptophyta</taxon>
        <taxon>Embryophyta</taxon>
        <taxon>Tracheophyta</taxon>
        <taxon>Spermatophyta</taxon>
        <taxon>Magnoliopsida</taxon>
        <taxon>eudicotyledons</taxon>
        <taxon>Gunneridae</taxon>
        <taxon>Pentapetalae</taxon>
        <taxon>rosids</taxon>
        <taxon>malvids</taxon>
        <taxon>Malvales</taxon>
        <taxon>Malvaceae</taxon>
        <taxon>Grewioideae</taxon>
        <taxon>Apeibeae</taxon>
        <taxon>Corchorus</taxon>
    </lineage>
</organism>
<dbReference type="InterPro" id="IPR034086">
    <property type="entry name" value="PMEI_plant"/>
</dbReference>
<dbReference type="InterPro" id="IPR035513">
    <property type="entry name" value="Invertase/methylesterase_inhib"/>
</dbReference>
<gene>
    <name evidence="6" type="ORF">COLO4_24557</name>
</gene>
<keyword evidence="2" id="KW-1015">Disulfide bond</keyword>
<dbReference type="PANTHER" id="PTHR36710:SF4">
    <property type="entry name" value="PLANT INVERTASE_PECTIN METHYLESTERASE INHIBITOR SUPERFAMILY PROTEIN"/>
    <property type="match status" value="1"/>
</dbReference>
<dbReference type="OrthoDB" id="764172at2759"/>
<protein>
    <submittedName>
        <fullName evidence="6">Pectinesterase inhibitor</fullName>
    </submittedName>
</protein>
<feature type="domain" description="Pectinesterase inhibitor" evidence="5">
    <location>
        <begin position="32"/>
        <end position="179"/>
    </location>
</feature>
<dbReference type="Gene3D" id="1.20.140.40">
    <property type="entry name" value="Invertase/pectin methylesterase inhibitor family protein"/>
    <property type="match status" value="1"/>
</dbReference>
<name>A0A1R3I917_9ROSI</name>
<dbReference type="SUPFAM" id="SSF101148">
    <property type="entry name" value="Plant invertase/pectin methylesterase inhibitor"/>
    <property type="match status" value="1"/>
</dbReference>
<feature type="signal peptide" evidence="4">
    <location>
        <begin position="1"/>
        <end position="26"/>
    </location>
</feature>
<reference evidence="7" key="1">
    <citation type="submission" date="2013-09" db="EMBL/GenBank/DDBJ databases">
        <title>Corchorus olitorius genome sequencing.</title>
        <authorList>
            <person name="Alam M."/>
            <person name="Haque M.S."/>
            <person name="Islam M.S."/>
            <person name="Emdad E.M."/>
            <person name="Islam M.M."/>
            <person name="Ahmed B."/>
            <person name="Halim A."/>
            <person name="Hossen Q.M.M."/>
            <person name="Hossain M.Z."/>
            <person name="Ahmed R."/>
            <person name="Khan M.M."/>
            <person name="Islam R."/>
            <person name="Rashid M.M."/>
            <person name="Khan S.A."/>
            <person name="Rahman M.S."/>
            <person name="Alam M."/>
            <person name="Yahiya A.S."/>
            <person name="Khan M.S."/>
            <person name="Azam M.S."/>
            <person name="Haque T."/>
            <person name="Lashkar M.Z.H."/>
            <person name="Akhand A.I."/>
            <person name="Morshed G."/>
            <person name="Roy S."/>
            <person name="Uddin K.S."/>
            <person name="Rabeya T."/>
            <person name="Hossain A.S."/>
            <person name="Chowdhury A."/>
            <person name="Snigdha A.R."/>
            <person name="Mortoza M.S."/>
            <person name="Matin S.A."/>
            <person name="Hoque S.M.E."/>
            <person name="Islam M.K."/>
            <person name="Roy D.K."/>
            <person name="Haider R."/>
            <person name="Moosa M.M."/>
            <person name="Elias S.M."/>
            <person name="Hasan A.M."/>
            <person name="Jahan S."/>
            <person name="Shafiuddin M."/>
            <person name="Mahmood N."/>
            <person name="Shommy N.S."/>
        </authorList>
    </citation>
    <scope>NUCLEOTIDE SEQUENCE [LARGE SCALE GENOMIC DNA]</scope>
    <source>
        <strain evidence="7">cv. O-4</strain>
    </source>
</reference>
<evidence type="ECO:0000256" key="3">
    <source>
        <dbReference type="ARBA" id="ARBA00038471"/>
    </source>
</evidence>
<keyword evidence="7" id="KW-1185">Reference proteome</keyword>
<dbReference type="NCBIfam" id="TIGR01614">
    <property type="entry name" value="PME_inhib"/>
    <property type="match status" value="1"/>
</dbReference>
<dbReference type="SMART" id="SM00856">
    <property type="entry name" value="PMEI"/>
    <property type="match status" value="1"/>
</dbReference>
<dbReference type="PANTHER" id="PTHR36710">
    <property type="entry name" value="PECTINESTERASE INHIBITOR-LIKE"/>
    <property type="match status" value="1"/>
</dbReference>
<comment type="caution">
    <text evidence="6">The sequence shown here is derived from an EMBL/GenBank/DDBJ whole genome shotgun (WGS) entry which is preliminary data.</text>
</comment>
<evidence type="ECO:0000313" key="7">
    <source>
        <dbReference type="Proteomes" id="UP000187203"/>
    </source>
</evidence>
<evidence type="ECO:0000256" key="4">
    <source>
        <dbReference type="SAM" id="SignalP"/>
    </source>
</evidence>
<proteinExistence type="inferred from homology"/>
<comment type="similarity">
    <text evidence="3">Belongs to the PMEI family.</text>
</comment>
<dbReference type="InterPro" id="IPR052421">
    <property type="entry name" value="PCW_Enzyme_Inhibitor"/>
</dbReference>
<dbReference type="CDD" id="cd15797">
    <property type="entry name" value="PMEI"/>
    <property type="match status" value="1"/>
</dbReference>
<evidence type="ECO:0000259" key="5">
    <source>
        <dbReference type="SMART" id="SM00856"/>
    </source>
</evidence>
<dbReference type="EMBL" id="AWUE01018652">
    <property type="protein sequence ID" value="OMO79087.1"/>
    <property type="molecule type" value="Genomic_DNA"/>
</dbReference>
<dbReference type="AlphaFoldDB" id="A0A1R3I917"/>
<dbReference type="Proteomes" id="UP000187203">
    <property type="component" value="Unassembled WGS sequence"/>
</dbReference>
<evidence type="ECO:0000256" key="2">
    <source>
        <dbReference type="ARBA" id="ARBA00023157"/>
    </source>
</evidence>
<evidence type="ECO:0000313" key="6">
    <source>
        <dbReference type="EMBL" id="OMO79087.1"/>
    </source>
</evidence>
<accession>A0A1R3I917</accession>
<dbReference type="GO" id="GO:0046910">
    <property type="term" value="F:pectinesterase inhibitor activity"/>
    <property type="evidence" value="ECO:0007669"/>
    <property type="project" value="InterPro"/>
</dbReference>
<dbReference type="InterPro" id="IPR006501">
    <property type="entry name" value="Pectinesterase_inhib_dom"/>
</dbReference>
<dbReference type="Pfam" id="PF04043">
    <property type="entry name" value="PMEI"/>
    <property type="match status" value="1"/>
</dbReference>
<feature type="chain" id="PRO_5012458476" evidence="4">
    <location>
        <begin position="27"/>
        <end position="187"/>
    </location>
</feature>
<evidence type="ECO:0000256" key="1">
    <source>
        <dbReference type="ARBA" id="ARBA00022729"/>
    </source>
</evidence>